<evidence type="ECO:0000256" key="2">
    <source>
        <dbReference type="SAM" id="Phobius"/>
    </source>
</evidence>
<reference evidence="3" key="3">
    <citation type="submission" date="2020-12" db="UniProtKB">
        <authorList>
            <consortium name="EnsemblPlants"/>
        </authorList>
    </citation>
    <scope>IDENTIFICATION</scope>
</reference>
<evidence type="ECO:0000256" key="1">
    <source>
        <dbReference type="SAM" id="MobiDB-lite"/>
    </source>
</evidence>
<dbReference type="EnsemblPlants" id="Pp3c5_13170V3.6">
    <property type="protein sequence ID" value="Pp3c5_13170V3.6"/>
    <property type="gene ID" value="Pp3c5_13170"/>
</dbReference>
<organism evidence="3 4">
    <name type="scientific">Physcomitrium patens</name>
    <name type="common">Spreading-leaved earth moss</name>
    <name type="synonym">Physcomitrella patens</name>
    <dbReference type="NCBI Taxonomy" id="3218"/>
    <lineage>
        <taxon>Eukaryota</taxon>
        <taxon>Viridiplantae</taxon>
        <taxon>Streptophyta</taxon>
        <taxon>Embryophyta</taxon>
        <taxon>Bryophyta</taxon>
        <taxon>Bryophytina</taxon>
        <taxon>Bryopsida</taxon>
        <taxon>Funariidae</taxon>
        <taxon>Funariales</taxon>
        <taxon>Funariaceae</taxon>
        <taxon>Physcomitrium</taxon>
    </lineage>
</organism>
<gene>
    <name evidence="3" type="primary">LOC112282585</name>
</gene>
<reference evidence="3 4" key="2">
    <citation type="journal article" date="2018" name="Plant J.">
        <title>The Physcomitrella patens chromosome-scale assembly reveals moss genome structure and evolution.</title>
        <authorList>
            <person name="Lang D."/>
            <person name="Ullrich K.K."/>
            <person name="Murat F."/>
            <person name="Fuchs J."/>
            <person name="Jenkins J."/>
            <person name="Haas F.B."/>
            <person name="Piednoel M."/>
            <person name="Gundlach H."/>
            <person name="Van Bel M."/>
            <person name="Meyberg R."/>
            <person name="Vives C."/>
            <person name="Morata J."/>
            <person name="Symeonidi A."/>
            <person name="Hiss M."/>
            <person name="Muchero W."/>
            <person name="Kamisugi Y."/>
            <person name="Saleh O."/>
            <person name="Blanc G."/>
            <person name="Decker E.L."/>
            <person name="van Gessel N."/>
            <person name="Grimwood J."/>
            <person name="Hayes R.D."/>
            <person name="Graham S.W."/>
            <person name="Gunter L.E."/>
            <person name="McDaniel S.F."/>
            <person name="Hoernstein S.N.W."/>
            <person name="Larsson A."/>
            <person name="Li F.W."/>
            <person name="Perroud P.F."/>
            <person name="Phillips J."/>
            <person name="Ranjan P."/>
            <person name="Rokshar D.S."/>
            <person name="Rothfels C.J."/>
            <person name="Schneider L."/>
            <person name="Shu S."/>
            <person name="Stevenson D.W."/>
            <person name="Thummler F."/>
            <person name="Tillich M."/>
            <person name="Villarreal Aguilar J.C."/>
            <person name="Widiez T."/>
            <person name="Wong G.K."/>
            <person name="Wymore A."/>
            <person name="Zhang Y."/>
            <person name="Zimmer A.D."/>
            <person name="Quatrano R.S."/>
            <person name="Mayer K.F.X."/>
            <person name="Goodstein D."/>
            <person name="Casacuberta J.M."/>
            <person name="Vandepoele K."/>
            <person name="Reski R."/>
            <person name="Cuming A.C."/>
            <person name="Tuskan G.A."/>
            <person name="Maumus F."/>
            <person name="Salse J."/>
            <person name="Schmutz J."/>
            <person name="Rensing S.A."/>
        </authorList>
    </citation>
    <scope>NUCLEOTIDE SEQUENCE [LARGE SCALE GENOMIC DNA]</scope>
    <source>
        <strain evidence="3 4">cv. Gransden 2004</strain>
    </source>
</reference>
<keyword evidence="2" id="KW-0812">Transmembrane</keyword>
<dbReference type="RefSeq" id="XP_024376138.1">
    <property type="nucleotide sequence ID" value="XM_024520370.2"/>
</dbReference>
<dbReference type="EMBL" id="ABEU02000005">
    <property type="status" value="NOT_ANNOTATED_CDS"/>
    <property type="molecule type" value="Genomic_DNA"/>
</dbReference>
<proteinExistence type="predicted"/>
<reference evidence="3 4" key="1">
    <citation type="journal article" date="2008" name="Science">
        <title>The Physcomitrella genome reveals evolutionary insights into the conquest of land by plants.</title>
        <authorList>
            <person name="Rensing S."/>
            <person name="Lang D."/>
            <person name="Zimmer A."/>
            <person name="Terry A."/>
            <person name="Salamov A."/>
            <person name="Shapiro H."/>
            <person name="Nishiyama T."/>
            <person name="Perroud P.-F."/>
            <person name="Lindquist E."/>
            <person name="Kamisugi Y."/>
            <person name="Tanahashi T."/>
            <person name="Sakakibara K."/>
            <person name="Fujita T."/>
            <person name="Oishi K."/>
            <person name="Shin-I T."/>
            <person name="Kuroki Y."/>
            <person name="Toyoda A."/>
            <person name="Suzuki Y."/>
            <person name="Hashimoto A."/>
            <person name="Yamaguchi K."/>
            <person name="Sugano A."/>
            <person name="Kohara Y."/>
            <person name="Fujiyama A."/>
            <person name="Anterola A."/>
            <person name="Aoki S."/>
            <person name="Ashton N."/>
            <person name="Barbazuk W.B."/>
            <person name="Barker E."/>
            <person name="Bennetzen J."/>
            <person name="Bezanilla M."/>
            <person name="Blankenship R."/>
            <person name="Cho S.H."/>
            <person name="Dutcher S."/>
            <person name="Estelle M."/>
            <person name="Fawcett J.A."/>
            <person name="Gundlach H."/>
            <person name="Hanada K."/>
            <person name="Heyl A."/>
            <person name="Hicks K.A."/>
            <person name="Hugh J."/>
            <person name="Lohr M."/>
            <person name="Mayer K."/>
            <person name="Melkozernov A."/>
            <person name="Murata T."/>
            <person name="Nelson D."/>
            <person name="Pils B."/>
            <person name="Prigge M."/>
            <person name="Reiss B."/>
            <person name="Renner T."/>
            <person name="Rombauts S."/>
            <person name="Rushton P."/>
            <person name="Sanderfoot A."/>
            <person name="Schween G."/>
            <person name="Shiu S.-H."/>
            <person name="Stueber K."/>
            <person name="Theodoulou F.L."/>
            <person name="Tu H."/>
            <person name="Van de Peer Y."/>
            <person name="Verrier P.J."/>
            <person name="Waters E."/>
            <person name="Wood A."/>
            <person name="Yang L."/>
            <person name="Cove D."/>
            <person name="Cuming A."/>
            <person name="Hasebe M."/>
            <person name="Lucas S."/>
            <person name="Mishler D.B."/>
            <person name="Reski R."/>
            <person name="Grigoriev I."/>
            <person name="Quatrano R.S."/>
            <person name="Boore J.L."/>
        </authorList>
    </citation>
    <scope>NUCLEOTIDE SEQUENCE [LARGE SCALE GENOMIC DNA]</scope>
    <source>
        <strain evidence="3 4">cv. Gransden 2004</strain>
    </source>
</reference>
<name>A0A7I4DPM9_PHYPA</name>
<dbReference type="Proteomes" id="UP000006727">
    <property type="component" value="Chromosome 5"/>
</dbReference>
<evidence type="ECO:0000313" key="3">
    <source>
        <dbReference type="EnsemblPlants" id="Pp3c5_13170V3.6"/>
    </source>
</evidence>
<keyword evidence="4" id="KW-1185">Reference proteome</keyword>
<feature type="region of interest" description="Disordered" evidence="1">
    <location>
        <begin position="126"/>
        <end position="155"/>
    </location>
</feature>
<dbReference type="GeneID" id="112282585"/>
<dbReference type="Gramene" id="Pp3c5_13170V3.5">
    <property type="protein sequence ID" value="Pp3c5_13170V3.5"/>
    <property type="gene ID" value="Pp3c5_13170"/>
</dbReference>
<dbReference type="Gramene" id="Pp3c5_13170V3.6">
    <property type="protein sequence ID" value="Pp3c5_13170V3.6"/>
    <property type="gene ID" value="Pp3c5_13170"/>
</dbReference>
<feature type="transmembrane region" description="Helical" evidence="2">
    <location>
        <begin position="82"/>
        <end position="106"/>
    </location>
</feature>
<dbReference type="EnsemblPlants" id="Pp3c5_13170V3.4">
    <property type="protein sequence ID" value="Pp3c5_13170V3.4"/>
    <property type="gene ID" value="Pp3c5_13170"/>
</dbReference>
<protein>
    <submittedName>
        <fullName evidence="3">Uncharacterized protein</fullName>
    </submittedName>
</protein>
<keyword evidence="2" id="KW-1133">Transmembrane helix</keyword>
<evidence type="ECO:0000313" key="4">
    <source>
        <dbReference type="Proteomes" id="UP000006727"/>
    </source>
</evidence>
<feature type="compositionally biased region" description="Basic residues" evidence="1">
    <location>
        <begin position="146"/>
        <end position="155"/>
    </location>
</feature>
<sequence length="155" mass="17050">MRYTQVVVRVWNSVCANGMEVEAVAISTWVLQITGRGRWAVGTGTCITRQGLAAGAWSDRIRQMKSRRVADPIRAMGEDTMWITASSAVGLVLSLAAVAALGGYLLSMGVDNAELSEEEKIESLKQQGLYEKPEPTQYEEQGVVTRTRKRRSSKD</sequence>
<dbReference type="EnsemblPlants" id="Pp3c5_13170V3.5">
    <property type="protein sequence ID" value="Pp3c5_13170V3.5"/>
    <property type="gene ID" value="Pp3c5_13170"/>
</dbReference>
<dbReference type="AlphaFoldDB" id="A0A7I4DPM9"/>
<keyword evidence="2" id="KW-0472">Membrane</keyword>
<dbReference type="Gramene" id="Pp3c5_13170V3.4">
    <property type="protein sequence ID" value="Pp3c5_13170V3.4"/>
    <property type="gene ID" value="Pp3c5_13170"/>
</dbReference>
<accession>A0A7I4DPM9</accession>
<dbReference type="RefSeq" id="XP_024376137.1">
    <property type="nucleotide sequence ID" value="XM_024520369.2"/>
</dbReference>